<dbReference type="Proteomes" id="UP000317977">
    <property type="component" value="Unassembled WGS sequence"/>
</dbReference>
<dbReference type="SUPFAM" id="SSF55874">
    <property type="entry name" value="ATPase domain of HSP90 chaperone/DNA topoisomerase II/histidine kinase"/>
    <property type="match status" value="1"/>
</dbReference>
<dbReference type="PROSITE" id="PS50006">
    <property type="entry name" value="FHA_DOMAIN"/>
    <property type="match status" value="1"/>
</dbReference>
<evidence type="ECO:0000256" key="3">
    <source>
        <dbReference type="ARBA" id="ARBA00022553"/>
    </source>
</evidence>
<dbReference type="PROSITE" id="PS50109">
    <property type="entry name" value="HIS_KIN"/>
    <property type="match status" value="1"/>
</dbReference>
<dbReference type="InterPro" id="IPR003594">
    <property type="entry name" value="HATPase_dom"/>
</dbReference>
<comment type="catalytic activity">
    <reaction evidence="1">
        <text>ATP + protein L-histidine = ADP + protein N-phospho-L-histidine.</text>
        <dbReference type="EC" id="2.7.13.3"/>
    </reaction>
</comment>
<keyword evidence="3" id="KW-0597">Phosphoprotein</keyword>
<dbReference type="Pfam" id="PF13185">
    <property type="entry name" value="GAF_2"/>
    <property type="match status" value="1"/>
</dbReference>
<keyword evidence="7" id="KW-0067">ATP-binding</keyword>
<keyword evidence="4" id="KW-0808">Transferase</keyword>
<evidence type="ECO:0000259" key="10">
    <source>
        <dbReference type="PROSITE" id="PS50109"/>
    </source>
</evidence>
<dbReference type="CDD" id="cd00082">
    <property type="entry name" value="HisKA"/>
    <property type="match status" value="1"/>
</dbReference>
<dbReference type="PRINTS" id="PR00344">
    <property type="entry name" value="BCTRLSENSOR"/>
</dbReference>
<evidence type="ECO:0000256" key="2">
    <source>
        <dbReference type="ARBA" id="ARBA00012438"/>
    </source>
</evidence>
<dbReference type="OrthoDB" id="9765274at2"/>
<dbReference type="Gene3D" id="3.30.450.40">
    <property type="match status" value="1"/>
</dbReference>
<evidence type="ECO:0000313" key="11">
    <source>
        <dbReference type="EMBL" id="TWU48237.1"/>
    </source>
</evidence>
<reference evidence="11 12" key="1">
    <citation type="submission" date="2019-02" db="EMBL/GenBank/DDBJ databases">
        <title>Deep-cultivation of Planctomycetes and their phenomic and genomic characterization uncovers novel biology.</title>
        <authorList>
            <person name="Wiegand S."/>
            <person name="Jogler M."/>
            <person name="Boedeker C."/>
            <person name="Pinto D."/>
            <person name="Vollmers J."/>
            <person name="Rivas-Marin E."/>
            <person name="Kohn T."/>
            <person name="Peeters S.H."/>
            <person name="Heuer A."/>
            <person name="Rast P."/>
            <person name="Oberbeckmann S."/>
            <person name="Bunk B."/>
            <person name="Jeske O."/>
            <person name="Meyerdierks A."/>
            <person name="Storesund J.E."/>
            <person name="Kallscheuer N."/>
            <person name="Luecker S."/>
            <person name="Lage O.M."/>
            <person name="Pohl T."/>
            <person name="Merkel B.J."/>
            <person name="Hornburger P."/>
            <person name="Mueller R.-W."/>
            <person name="Bruemmer F."/>
            <person name="Labrenz M."/>
            <person name="Spormann A.M."/>
            <person name="Op Den Camp H."/>
            <person name="Overmann J."/>
            <person name="Amann R."/>
            <person name="Jetten M.S.M."/>
            <person name="Mascher T."/>
            <person name="Medema M.H."/>
            <person name="Devos D.P."/>
            <person name="Kaster A.-K."/>
            <person name="Ovreas L."/>
            <person name="Rohde M."/>
            <person name="Galperin M.Y."/>
            <person name="Jogler C."/>
        </authorList>
    </citation>
    <scope>NUCLEOTIDE SEQUENCE [LARGE SCALE GENOMIC DNA]</scope>
    <source>
        <strain evidence="11 12">Poly59</strain>
    </source>
</reference>
<evidence type="ECO:0000256" key="6">
    <source>
        <dbReference type="ARBA" id="ARBA00022777"/>
    </source>
</evidence>
<dbReference type="SMART" id="SM00240">
    <property type="entry name" value="FHA"/>
    <property type="match status" value="1"/>
</dbReference>
<feature type="domain" description="Histidine kinase" evidence="10">
    <location>
        <begin position="356"/>
        <end position="591"/>
    </location>
</feature>
<evidence type="ECO:0000256" key="7">
    <source>
        <dbReference type="ARBA" id="ARBA00022840"/>
    </source>
</evidence>
<dbReference type="Gene3D" id="1.10.287.130">
    <property type="match status" value="1"/>
</dbReference>
<evidence type="ECO:0000259" key="9">
    <source>
        <dbReference type="PROSITE" id="PS50006"/>
    </source>
</evidence>
<evidence type="ECO:0000256" key="4">
    <source>
        <dbReference type="ARBA" id="ARBA00022679"/>
    </source>
</evidence>
<dbReference type="CDD" id="cd00075">
    <property type="entry name" value="HATPase"/>
    <property type="match status" value="1"/>
</dbReference>
<dbReference type="InterPro" id="IPR000253">
    <property type="entry name" value="FHA_dom"/>
</dbReference>
<dbReference type="SUPFAM" id="SSF55781">
    <property type="entry name" value="GAF domain-like"/>
    <property type="match status" value="1"/>
</dbReference>
<dbReference type="PANTHER" id="PTHR43065:SF10">
    <property type="entry name" value="PEROXIDE STRESS-ACTIVATED HISTIDINE KINASE MAK3"/>
    <property type="match status" value="1"/>
</dbReference>
<dbReference type="Pfam" id="PF00498">
    <property type="entry name" value="FHA"/>
    <property type="match status" value="1"/>
</dbReference>
<accession>A0A5C6EJG5</accession>
<dbReference type="InterPro" id="IPR003661">
    <property type="entry name" value="HisK_dim/P_dom"/>
</dbReference>
<dbReference type="CDD" id="cd00060">
    <property type="entry name" value="FHA"/>
    <property type="match status" value="1"/>
</dbReference>
<evidence type="ECO:0000313" key="12">
    <source>
        <dbReference type="Proteomes" id="UP000317977"/>
    </source>
</evidence>
<protein>
    <recommendedName>
        <fullName evidence="2">histidine kinase</fullName>
        <ecNumber evidence="2">2.7.13.3</ecNumber>
    </recommendedName>
</protein>
<keyword evidence="8" id="KW-0902">Two-component regulatory system</keyword>
<dbReference type="Pfam" id="PF02518">
    <property type="entry name" value="HATPase_c"/>
    <property type="match status" value="1"/>
</dbReference>
<dbReference type="RefSeq" id="WP_146536628.1">
    <property type="nucleotide sequence ID" value="NZ_SJPX01000005.1"/>
</dbReference>
<dbReference type="InterPro" id="IPR008984">
    <property type="entry name" value="SMAD_FHA_dom_sf"/>
</dbReference>
<dbReference type="InterPro" id="IPR003018">
    <property type="entry name" value="GAF"/>
</dbReference>
<dbReference type="Gene3D" id="3.30.565.10">
    <property type="entry name" value="Histidine kinase-like ATPase, C-terminal domain"/>
    <property type="match status" value="1"/>
</dbReference>
<comment type="caution">
    <text evidence="11">The sequence shown here is derived from an EMBL/GenBank/DDBJ whole genome shotgun (WGS) entry which is preliminary data.</text>
</comment>
<keyword evidence="5" id="KW-0547">Nucleotide-binding</keyword>
<dbReference type="GO" id="GO:0005524">
    <property type="term" value="F:ATP binding"/>
    <property type="evidence" value="ECO:0007669"/>
    <property type="project" value="UniProtKB-KW"/>
</dbReference>
<dbReference type="EC" id="2.7.13.3" evidence="2"/>
<name>A0A5C6EJG5_9BACT</name>
<keyword evidence="12" id="KW-1185">Reference proteome</keyword>
<dbReference type="SUPFAM" id="SSF47384">
    <property type="entry name" value="Homodimeric domain of signal transducing histidine kinase"/>
    <property type="match status" value="1"/>
</dbReference>
<dbReference type="InterPro" id="IPR029016">
    <property type="entry name" value="GAF-like_dom_sf"/>
</dbReference>
<gene>
    <name evidence="11" type="ORF">Poly59_50830</name>
</gene>
<dbReference type="EMBL" id="SJPX01000005">
    <property type="protein sequence ID" value="TWU48237.1"/>
    <property type="molecule type" value="Genomic_DNA"/>
</dbReference>
<dbReference type="PANTHER" id="PTHR43065">
    <property type="entry name" value="SENSOR HISTIDINE KINASE"/>
    <property type="match status" value="1"/>
</dbReference>
<evidence type="ECO:0000256" key="8">
    <source>
        <dbReference type="ARBA" id="ARBA00023012"/>
    </source>
</evidence>
<dbReference type="GO" id="GO:0000155">
    <property type="term" value="F:phosphorelay sensor kinase activity"/>
    <property type="evidence" value="ECO:0007669"/>
    <property type="project" value="InterPro"/>
</dbReference>
<proteinExistence type="predicted"/>
<dbReference type="InterPro" id="IPR005467">
    <property type="entry name" value="His_kinase_dom"/>
</dbReference>
<dbReference type="Gene3D" id="2.60.200.20">
    <property type="match status" value="1"/>
</dbReference>
<dbReference type="SMART" id="SM00065">
    <property type="entry name" value="GAF"/>
    <property type="match status" value="1"/>
</dbReference>
<evidence type="ECO:0000256" key="1">
    <source>
        <dbReference type="ARBA" id="ARBA00000085"/>
    </source>
</evidence>
<dbReference type="AlphaFoldDB" id="A0A5C6EJG5"/>
<keyword evidence="6" id="KW-0418">Kinase</keyword>
<dbReference type="SMART" id="SM00387">
    <property type="entry name" value="HATPase_c"/>
    <property type="match status" value="1"/>
</dbReference>
<organism evidence="11 12">
    <name type="scientific">Rubripirellula reticaptiva</name>
    <dbReference type="NCBI Taxonomy" id="2528013"/>
    <lineage>
        <taxon>Bacteria</taxon>
        <taxon>Pseudomonadati</taxon>
        <taxon>Planctomycetota</taxon>
        <taxon>Planctomycetia</taxon>
        <taxon>Pirellulales</taxon>
        <taxon>Pirellulaceae</taxon>
        <taxon>Rubripirellula</taxon>
    </lineage>
</organism>
<dbReference type="SUPFAM" id="SSF49879">
    <property type="entry name" value="SMAD/FHA domain"/>
    <property type="match status" value="1"/>
</dbReference>
<dbReference type="InterPro" id="IPR036890">
    <property type="entry name" value="HATPase_C_sf"/>
</dbReference>
<evidence type="ECO:0000256" key="5">
    <source>
        <dbReference type="ARBA" id="ARBA00022741"/>
    </source>
</evidence>
<dbReference type="InterPro" id="IPR036097">
    <property type="entry name" value="HisK_dim/P_sf"/>
</dbReference>
<dbReference type="InterPro" id="IPR004358">
    <property type="entry name" value="Sig_transdc_His_kin-like_C"/>
</dbReference>
<sequence>MPSLFVVRGRDQGKHFQLSKPMYRIGRETGSDIQLLDSESSRSHAEFQAGDDGKYEIVDLGSSNGTRINGKRVSRHLLNSGDRIEIGGTLMIYTGTGQPGATSAGRGSSSIGPIGDLEAAHGVDIVLKSQDDVSRIVSSLSQSVSDPDLIVNSGEGSLRRRSESDRSLEVMYLTAIAVGRTDDIEEVLNRILRLVFDWVEADRGCVMLRDVATDKFRPAARCDREDEANSVRGKPIAISQTILDYVIKQKEGVRTSDARDDARFDSAASIVQGGVREALCVPLQGRYAIVGALYIDTYTSPGQFVASGNKTRFNDDHLRLITAIGHQAALAIEDTFYYSALVQSERLAAMGQTIATLSHHIKNILQGISGGSYLIEAGLDRGDTDAVRRGWSIVDRNQERISNLVMDMLTFSKEREPEKVDADLNETVADAVELMKARAAEVQVEIGTDLTSSMPLALFDPDAVHRAVMNLVTNAIDAASGRLARDDDFDVNAELGDPAESEAETGKVFVRTSYESGQGWTVDVVDNGLGVAPEDREKIFSLFESRKGMRGTGLGLPVSAKIMREHGGDISIVDIGISQGTCFRLRFPDRETNLSDFAKLDTLG</sequence>
<feature type="domain" description="FHA" evidence="9">
    <location>
        <begin position="23"/>
        <end position="73"/>
    </location>
</feature>
<dbReference type="Pfam" id="PF00512">
    <property type="entry name" value="HisKA"/>
    <property type="match status" value="1"/>
</dbReference>
<dbReference type="SMART" id="SM00388">
    <property type="entry name" value="HisKA"/>
    <property type="match status" value="1"/>
</dbReference>